<keyword evidence="4" id="KW-1185">Reference proteome</keyword>
<dbReference type="AlphaFoldDB" id="A0A5A9NT49"/>
<evidence type="ECO:0000256" key="1">
    <source>
        <dbReference type="ARBA" id="ARBA00023157"/>
    </source>
</evidence>
<accession>A0A5A9NT49</accession>
<dbReference type="Pfam" id="PF00089">
    <property type="entry name" value="Trypsin"/>
    <property type="match status" value="1"/>
</dbReference>
<evidence type="ECO:0000313" key="3">
    <source>
        <dbReference type="EMBL" id="KAA0712225.1"/>
    </source>
</evidence>
<name>A0A5A9NT49_9TELE</name>
<keyword evidence="1" id="KW-1015">Disulfide bond</keyword>
<dbReference type="PANTHER" id="PTHR24271">
    <property type="entry name" value="KALLIKREIN-RELATED"/>
    <property type="match status" value="1"/>
</dbReference>
<dbReference type="EMBL" id="SOYY01000014">
    <property type="protein sequence ID" value="KAA0712225.1"/>
    <property type="molecule type" value="Genomic_DNA"/>
</dbReference>
<dbReference type="Proteomes" id="UP000324632">
    <property type="component" value="Chromosome 14"/>
</dbReference>
<gene>
    <name evidence="3" type="ORF">E1301_Tti015025</name>
</gene>
<dbReference type="GO" id="GO:0006508">
    <property type="term" value="P:proteolysis"/>
    <property type="evidence" value="ECO:0007669"/>
    <property type="project" value="InterPro"/>
</dbReference>
<reference evidence="3 4" key="1">
    <citation type="journal article" date="2019" name="Mol. Ecol. Resour.">
        <title>Chromosome-level genome assembly of Triplophysa tibetana, a fish adapted to the harsh high-altitude environment of the Tibetan Plateau.</title>
        <authorList>
            <person name="Yang X."/>
            <person name="Liu H."/>
            <person name="Ma Z."/>
            <person name="Zou Y."/>
            <person name="Zou M."/>
            <person name="Mao Y."/>
            <person name="Li X."/>
            <person name="Wang H."/>
            <person name="Chen T."/>
            <person name="Wang W."/>
            <person name="Yang R."/>
        </authorList>
    </citation>
    <scope>NUCLEOTIDE SEQUENCE [LARGE SCALE GENOMIC DNA]</scope>
    <source>
        <strain evidence="3">TTIB1903HZAU</strain>
        <tissue evidence="3">Muscle</tissue>
    </source>
</reference>
<dbReference type="InterPro" id="IPR043504">
    <property type="entry name" value="Peptidase_S1_PA_chymotrypsin"/>
</dbReference>
<dbReference type="InterPro" id="IPR001254">
    <property type="entry name" value="Trypsin_dom"/>
</dbReference>
<dbReference type="PANTHER" id="PTHR24271:SF87">
    <property type="entry name" value="ARGININE ESTERASE-LIKE-RELATED"/>
    <property type="match status" value="1"/>
</dbReference>
<organism evidence="3 4">
    <name type="scientific">Triplophysa tibetana</name>
    <dbReference type="NCBI Taxonomy" id="1572043"/>
    <lineage>
        <taxon>Eukaryota</taxon>
        <taxon>Metazoa</taxon>
        <taxon>Chordata</taxon>
        <taxon>Craniata</taxon>
        <taxon>Vertebrata</taxon>
        <taxon>Euteleostomi</taxon>
        <taxon>Actinopterygii</taxon>
        <taxon>Neopterygii</taxon>
        <taxon>Teleostei</taxon>
        <taxon>Ostariophysi</taxon>
        <taxon>Cypriniformes</taxon>
        <taxon>Nemacheilidae</taxon>
        <taxon>Triplophysa</taxon>
    </lineage>
</organism>
<dbReference type="GO" id="GO:0004252">
    <property type="term" value="F:serine-type endopeptidase activity"/>
    <property type="evidence" value="ECO:0007669"/>
    <property type="project" value="InterPro"/>
</dbReference>
<proteinExistence type="predicted"/>
<sequence>MTVVLGDHDIVPEKNLERYEVVRIFKKSFTNVLKGDDIMLLKLGREAVLGGKVRTVNIADKRHRVKRGTKCLVAGWGKTKEADSVMNFWL</sequence>
<evidence type="ECO:0000259" key="2">
    <source>
        <dbReference type="Pfam" id="PF00089"/>
    </source>
</evidence>
<dbReference type="InterPro" id="IPR009003">
    <property type="entry name" value="Peptidase_S1_PA"/>
</dbReference>
<dbReference type="Gene3D" id="2.40.10.10">
    <property type="entry name" value="Trypsin-like serine proteases"/>
    <property type="match status" value="2"/>
</dbReference>
<feature type="domain" description="Peptidase S1" evidence="2">
    <location>
        <begin position="1"/>
        <end position="83"/>
    </location>
</feature>
<dbReference type="SUPFAM" id="SSF50494">
    <property type="entry name" value="Trypsin-like serine proteases"/>
    <property type="match status" value="1"/>
</dbReference>
<protein>
    <submittedName>
        <fullName evidence="3">Granzyme C</fullName>
    </submittedName>
</protein>
<evidence type="ECO:0000313" key="4">
    <source>
        <dbReference type="Proteomes" id="UP000324632"/>
    </source>
</evidence>
<comment type="caution">
    <text evidence="3">The sequence shown here is derived from an EMBL/GenBank/DDBJ whole genome shotgun (WGS) entry which is preliminary data.</text>
</comment>